<dbReference type="RefSeq" id="WP_184823266.1">
    <property type="nucleotide sequence ID" value="NZ_JACHMM010000001.1"/>
</dbReference>
<dbReference type="GO" id="GO:0022857">
    <property type="term" value="F:transmembrane transporter activity"/>
    <property type="evidence" value="ECO:0007669"/>
    <property type="project" value="InterPro"/>
</dbReference>
<dbReference type="GO" id="GO:0043190">
    <property type="term" value="C:ATP-binding cassette (ABC) transporter complex"/>
    <property type="evidence" value="ECO:0007669"/>
    <property type="project" value="InterPro"/>
</dbReference>
<evidence type="ECO:0000259" key="2">
    <source>
        <dbReference type="Pfam" id="PF04069"/>
    </source>
</evidence>
<accession>A0A7W9GR85</accession>
<feature type="chain" id="PRO_5038467270" evidence="1">
    <location>
        <begin position="25"/>
        <end position="309"/>
    </location>
</feature>
<evidence type="ECO:0000313" key="4">
    <source>
        <dbReference type="Proteomes" id="UP000542813"/>
    </source>
</evidence>
<keyword evidence="4" id="KW-1185">Reference proteome</keyword>
<gene>
    <name evidence="3" type="ORF">HD601_003110</name>
</gene>
<sequence>MTRVPRLTASLVALGLGLVAAGCAGNDPLAAGEPGEVDTTLTIGSQGFAESDILAYVYGLVLADHGYEVDYQLGIGAREIFIPALRDGSIDLIADYSGNLLRAADPDATASTPEDVSAALPQALEPLGLAVLDVAPAEDADALVVTAEFAERHGLTSIGDLAPIAGELTIGSNTEFETRSYGRPGLADVYGVEGWTFLPIDDFGGPATLDALRTGRIQVADIFTTNPALQDGDLVVLDDPERLIAAQNIVPLLSEALLTDDLAGVLNPVSAQLTTADLTALNAVAAGPDKPSPEHIARDWLVENDLLEH</sequence>
<dbReference type="AlphaFoldDB" id="A0A7W9GR85"/>
<dbReference type="SUPFAM" id="SSF53850">
    <property type="entry name" value="Periplasmic binding protein-like II"/>
    <property type="match status" value="1"/>
</dbReference>
<feature type="signal peptide" evidence="1">
    <location>
        <begin position="1"/>
        <end position="24"/>
    </location>
</feature>
<reference evidence="3 4" key="1">
    <citation type="submission" date="2020-08" db="EMBL/GenBank/DDBJ databases">
        <title>Sequencing the genomes of 1000 actinobacteria strains.</title>
        <authorList>
            <person name="Klenk H.-P."/>
        </authorList>
    </citation>
    <scope>NUCLEOTIDE SEQUENCE [LARGE SCALE GENOMIC DNA]</scope>
    <source>
        <strain evidence="3 4">DSM 102122</strain>
    </source>
</reference>
<comment type="caution">
    <text evidence="3">The sequence shown here is derived from an EMBL/GenBank/DDBJ whole genome shotgun (WGS) entry which is preliminary data.</text>
</comment>
<dbReference type="Gene3D" id="3.40.190.120">
    <property type="entry name" value="Osmoprotection protein (prox), domain 2"/>
    <property type="match status" value="1"/>
</dbReference>
<protein>
    <submittedName>
        <fullName evidence="3">Osmoprotectant transport system substrate-binding protein</fullName>
    </submittedName>
</protein>
<dbReference type="EMBL" id="JACHMM010000001">
    <property type="protein sequence ID" value="MBB5788535.1"/>
    <property type="molecule type" value="Genomic_DNA"/>
</dbReference>
<dbReference type="CDD" id="cd13606">
    <property type="entry name" value="PBP2_ProX_like"/>
    <property type="match status" value="1"/>
</dbReference>
<proteinExistence type="predicted"/>
<dbReference type="Pfam" id="PF04069">
    <property type="entry name" value="OpuAC"/>
    <property type="match status" value="1"/>
</dbReference>
<dbReference type="Gene3D" id="3.40.190.10">
    <property type="entry name" value="Periplasmic binding protein-like II"/>
    <property type="match status" value="1"/>
</dbReference>
<evidence type="ECO:0000256" key="1">
    <source>
        <dbReference type="SAM" id="SignalP"/>
    </source>
</evidence>
<dbReference type="PROSITE" id="PS51257">
    <property type="entry name" value="PROKAR_LIPOPROTEIN"/>
    <property type="match status" value="1"/>
</dbReference>
<name>A0A7W9GR85_9ACTN</name>
<organism evidence="3 4">
    <name type="scientific">Jiangella mangrovi</name>
    <dbReference type="NCBI Taxonomy" id="1524084"/>
    <lineage>
        <taxon>Bacteria</taxon>
        <taxon>Bacillati</taxon>
        <taxon>Actinomycetota</taxon>
        <taxon>Actinomycetes</taxon>
        <taxon>Jiangellales</taxon>
        <taxon>Jiangellaceae</taxon>
        <taxon>Jiangella</taxon>
    </lineage>
</organism>
<dbReference type="Proteomes" id="UP000542813">
    <property type="component" value="Unassembled WGS sequence"/>
</dbReference>
<feature type="domain" description="ABC-type glycine betaine transport system substrate-binding" evidence="2">
    <location>
        <begin position="40"/>
        <end position="301"/>
    </location>
</feature>
<dbReference type="InterPro" id="IPR007210">
    <property type="entry name" value="ABC_Gly_betaine_transp_sub-bd"/>
</dbReference>
<evidence type="ECO:0000313" key="3">
    <source>
        <dbReference type="EMBL" id="MBB5788535.1"/>
    </source>
</evidence>
<keyword evidence="1" id="KW-0732">Signal</keyword>